<evidence type="ECO:0000259" key="8">
    <source>
        <dbReference type="Pfam" id="PF12704"/>
    </source>
</evidence>
<keyword evidence="10" id="KW-1185">Reference proteome</keyword>
<evidence type="ECO:0000256" key="2">
    <source>
        <dbReference type="ARBA" id="ARBA00022475"/>
    </source>
</evidence>
<organism evidence="9 10">
    <name type="scientific">Filimonas lacunae</name>
    <dbReference type="NCBI Taxonomy" id="477680"/>
    <lineage>
        <taxon>Bacteria</taxon>
        <taxon>Pseudomonadati</taxon>
        <taxon>Bacteroidota</taxon>
        <taxon>Chitinophagia</taxon>
        <taxon>Chitinophagales</taxon>
        <taxon>Chitinophagaceae</taxon>
        <taxon>Filimonas</taxon>
    </lineage>
</organism>
<feature type="domain" description="ABC3 transporter permease C-terminal" evidence="7">
    <location>
        <begin position="283"/>
        <end position="398"/>
    </location>
</feature>
<dbReference type="KEGG" id="fln:FLA_4980"/>
<gene>
    <name evidence="9" type="ORF">SAMN05421788_101381</name>
</gene>
<keyword evidence="5 6" id="KW-0472">Membrane</keyword>
<feature type="transmembrane region" description="Helical" evidence="6">
    <location>
        <begin position="21"/>
        <end position="41"/>
    </location>
</feature>
<dbReference type="STRING" id="477680.SAMN05421788_101381"/>
<dbReference type="PANTHER" id="PTHR30572:SF18">
    <property type="entry name" value="ABC-TYPE MACROLIDE FAMILY EXPORT SYSTEM PERMEASE COMPONENT 2"/>
    <property type="match status" value="1"/>
</dbReference>
<keyword evidence="2" id="KW-1003">Cell membrane</keyword>
<reference evidence="10" key="1">
    <citation type="submission" date="2017-01" db="EMBL/GenBank/DDBJ databases">
        <authorList>
            <person name="Varghese N."/>
            <person name="Submissions S."/>
        </authorList>
    </citation>
    <scope>NUCLEOTIDE SEQUENCE [LARGE SCALE GENOMIC DNA]</scope>
    <source>
        <strain evidence="10">DSM 21054</strain>
    </source>
</reference>
<evidence type="ECO:0000256" key="4">
    <source>
        <dbReference type="ARBA" id="ARBA00022989"/>
    </source>
</evidence>
<evidence type="ECO:0000313" key="9">
    <source>
        <dbReference type="EMBL" id="SIS64237.1"/>
    </source>
</evidence>
<dbReference type="Pfam" id="PF02687">
    <property type="entry name" value="FtsX"/>
    <property type="match status" value="1"/>
</dbReference>
<protein>
    <submittedName>
        <fullName evidence="9">Putative ABC transport system permease protein</fullName>
    </submittedName>
</protein>
<evidence type="ECO:0000256" key="5">
    <source>
        <dbReference type="ARBA" id="ARBA00023136"/>
    </source>
</evidence>
<evidence type="ECO:0000256" key="3">
    <source>
        <dbReference type="ARBA" id="ARBA00022692"/>
    </source>
</evidence>
<dbReference type="GO" id="GO:0022857">
    <property type="term" value="F:transmembrane transporter activity"/>
    <property type="evidence" value="ECO:0007669"/>
    <property type="project" value="TreeGrafter"/>
</dbReference>
<name>A0A173MMQ5_9BACT</name>
<keyword evidence="3 6" id="KW-0812">Transmembrane</keyword>
<dbReference type="RefSeq" id="WP_076377276.1">
    <property type="nucleotide sequence ID" value="NZ_AP017422.1"/>
</dbReference>
<evidence type="ECO:0000313" key="10">
    <source>
        <dbReference type="Proteomes" id="UP000186917"/>
    </source>
</evidence>
<dbReference type="AlphaFoldDB" id="A0A173MMQ5"/>
<accession>A0A173MMQ5</accession>
<dbReference type="InterPro" id="IPR025857">
    <property type="entry name" value="MacB_PCD"/>
</dbReference>
<evidence type="ECO:0000256" key="1">
    <source>
        <dbReference type="ARBA" id="ARBA00004651"/>
    </source>
</evidence>
<keyword evidence="4 6" id="KW-1133">Transmembrane helix</keyword>
<dbReference type="InterPro" id="IPR003838">
    <property type="entry name" value="ABC3_permease_C"/>
</dbReference>
<dbReference type="Pfam" id="PF12704">
    <property type="entry name" value="MacB_PCD"/>
    <property type="match status" value="1"/>
</dbReference>
<evidence type="ECO:0000259" key="7">
    <source>
        <dbReference type="Pfam" id="PF02687"/>
    </source>
</evidence>
<sequence>MLINYLKIAIAVFRRRKFFSFISLFGICFTLAMILVLAAVLDTVLLKNYPDAKRSRCLYIKGIYEKGATSFNGGSLSRYFIDHYLYSLKQPEKIAVVSMQSATYSYFNDRKVSFESRSVNAAYWDIMDFTFLEGKCFTATQERLGERVAVIGESLRKDYFGNTTAVGKYIEMNRQRYRVVGVVKQAPGFGYYFSGNFFIPLSLDYVTQSTSFYGNYYAILMATSATAVTAMQNEFDAMAKRIPPSNRPYASVVVCKAQSYSDSLIETVNDIDGFWLLWGSVGIFVLLIMALPAINMVNINITRIMERSSEIGVRKAFGASRVTLAGQFLVENLLLTLLGGLAGIVVAWLVLLYINQTNVFEYTALTIDFTVLLTAFFTCLVFGFISGVYPAWRMSRMQVAKALKG</sequence>
<dbReference type="InterPro" id="IPR050250">
    <property type="entry name" value="Macrolide_Exporter_MacB"/>
</dbReference>
<feature type="transmembrane region" description="Helical" evidence="6">
    <location>
        <begin position="333"/>
        <end position="354"/>
    </location>
</feature>
<feature type="domain" description="MacB-like periplasmic core" evidence="8">
    <location>
        <begin position="20"/>
        <end position="236"/>
    </location>
</feature>
<proteinExistence type="predicted"/>
<evidence type="ECO:0000256" key="6">
    <source>
        <dbReference type="SAM" id="Phobius"/>
    </source>
</evidence>
<feature type="transmembrane region" description="Helical" evidence="6">
    <location>
        <begin position="369"/>
        <end position="392"/>
    </location>
</feature>
<feature type="transmembrane region" description="Helical" evidence="6">
    <location>
        <begin position="275"/>
        <end position="297"/>
    </location>
</feature>
<dbReference type="PANTHER" id="PTHR30572">
    <property type="entry name" value="MEMBRANE COMPONENT OF TRANSPORTER-RELATED"/>
    <property type="match status" value="1"/>
</dbReference>
<dbReference type="EMBL" id="FTOR01000001">
    <property type="protein sequence ID" value="SIS64237.1"/>
    <property type="molecule type" value="Genomic_DNA"/>
</dbReference>
<comment type="subcellular location">
    <subcellularLocation>
        <location evidence="1">Cell membrane</location>
        <topology evidence="1">Multi-pass membrane protein</topology>
    </subcellularLocation>
</comment>
<dbReference type="GO" id="GO:0005886">
    <property type="term" value="C:plasma membrane"/>
    <property type="evidence" value="ECO:0007669"/>
    <property type="project" value="UniProtKB-SubCell"/>
</dbReference>
<dbReference type="Proteomes" id="UP000186917">
    <property type="component" value="Unassembled WGS sequence"/>
</dbReference>